<organism evidence="2 3">
    <name type="scientific">Citrobacter amalonaticus</name>
    <dbReference type="NCBI Taxonomy" id="35703"/>
    <lineage>
        <taxon>Bacteria</taxon>
        <taxon>Pseudomonadati</taxon>
        <taxon>Pseudomonadota</taxon>
        <taxon>Gammaproteobacteria</taxon>
        <taxon>Enterobacterales</taxon>
        <taxon>Enterobacteriaceae</taxon>
        <taxon>Citrobacter</taxon>
    </lineage>
</organism>
<dbReference type="EMBL" id="LT556085">
    <property type="protein sequence ID" value="SBA20884.1"/>
    <property type="molecule type" value="Genomic_DNA"/>
</dbReference>
<sequence length="38" mass="4029">MRNYLLALIPLTSFSADASDIAQAQQAVAHAQPMVDAV</sequence>
<evidence type="ECO:0000256" key="1">
    <source>
        <dbReference type="SAM" id="SignalP"/>
    </source>
</evidence>
<dbReference type="AlphaFoldDB" id="A0AAX2BNR3"/>
<name>A0AAX2BNR3_CITAM</name>
<evidence type="ECO:0000313" key="2">
    <source>
        <dbReference type="EMBL" id="SBA20884.1"/>
    </source>
</evidence>
<reference evidence="2 3" key="1">
    <citation type="submission" date="2016-04" db="EMBL/GenBank/DDBJ databases">
        <authorList>
            <person name="Regsiter A."/>
            <person name="William W."/>
        </authorList>
    </citation>
    <scope>NUCLEOTIDE SEQUENCE [LARGE SCALE GENOMIC DNA]</scope>
    <source>
        <strain evidence="2 3">92</strain>
    </source>
</reference>
<protein>
    <submittedName>
        <fullName evidence="2">Uncharacterized protein</fullName>
    </submittedName>
</protein>
<feature type="signal peptide" evidence="1">
    <location>
        <begin position="1"/>
        <end position="18"/>
    </location>
</feature>
<feature type="chain" id="PRO_5043903698" evidence="1">
    <location>
        <begin position="19"/>
        <end position="38"/>
    </location>
</feature>
<gene>
    <name evidence="2" type="ORF">CITRO92_4206</name>
</gene>
<accession>A0AAX2BNR3</accession>
<evidence type="ECO:0000313" key="3">
    <source>
        <dbReference type="Proteomes" id="UP000245995"/>
    </source>
</evidence>
<proteinExistence type="predicted"/>
<dbReference type="Proteomes" id="UP000245995">
    <property type="component" value="Chromosome CITRO92"/>
</dbReference>
<keyword evidence="1" id="KW-0732">Signal</keyword>